<keyword evidence="2" id="KW-0808">Transferase</keyword>
<evidence type="ECO:0000313" key="2">
    <source>
        <dbReference type="EMBL" id="EKG17494.1"/>
    </source>
</evidence>
<dbReference type="HOGENOM" id="CLU_1532878_0_0_1"/>
<proteinExistence type="predicted"/>
<sequence length="175" mass="19271">MGFLDGKIFEDPWLPDLSPAERHEIWREATRTLAKLHRVDISTIGLSGLKKPSKFYSRQVQTLHRTSAAQARVKNATSAQEVGELPHHDELVASFSDEELQPTNRKALVHGDFKLDNLVFDKSGSTSNRYSGLGDGDRRSSTVGYCQHDLAVIVVFQASARAGRAVSHGVTARSS</sequence>
<accession>K2S4Q0</accession>
<dbReference type="InParanoid" id="K2S4Q0"/>
<dbReference type="GO" id="GO:0016740">
    <property type="term" value="F:transferase activity"/>
    <property type="evidence" value="ECO:0007669"/>
    <property type="project" value="UniProtKB-KW"/>
</dbReference>
<dbReference type="eggNOG" id="ENOG502QQPX">
    <property type="taxonomic scope" value="Eukaryota"/>
</dbReference>
<evidence type="ECO:0000313" key="3">
    <source>
        <dbReference type="Proteomes" id="UP000007129"/>
    </source>
</evidence>
<dbReference type="PANTHER" id="PTHR47829:SF1">
    <property type="entry name" value="HAD FAMILY PHOSPHATASE"/>
    <property type="match status" value="1"/>
</dbReference>
<dbReference type="Pfam" id="PF01636">
    <property type="entry name" value="APH"/>
    <property type="match status" value="1"/>
</dbReference>
<dbReference type="OrthoDB" id="191037at2759"/>
<comment type="caution">
    <text evidence="2">The sequence shown here is derived from an EMBL/GenBank/DDBJ whole genome shotgun (WGS) entry which is preliminary data.</text>
</comment>
<dbReference type="EMBL" id="AHHD01000239">
    <property type="protein sequence ID" value="EKG17494.1"/>
    <property type="molecule type" value="Genomic_DNA"/>
</dbReference>
<organism evidence="2 3">
    <name type="scientific">Macrophomina phaseolina (strain MS6)</name>
    <name type="common">Charcoal rot fungus</name>
    <dbReference type="NCBI Taxonomy" id="1126212"/>
    <lineage>
        <taxon>Eukaryota</taxon>
        <taxon>Fungi</taxon>
        <taxon>Dikarya</taxon>
        <taxon>Ascomycota</taxon>
        <taxon>Pezizomycotina</taxon>
        <taxon>Dothideomycetes</taxon>
        <taxon>Dothideomycetes incertae sedis</taxon>
        <taxon>Botryosphaeriales</taxon>
        <taxon>Botryosphaeriaceae</taxon>
        <taxon>Macrophomina</taxon>
    </lineage>
</organism>
<name>K2S4Q0_MACPH</name>
<dbReference type="PANTHER" id="PTHR47829">
    <property type="entry name" value="HYDROLASE, PUTATIVE (AFU_ORTHOLOGUE AFUA_1G12880)-RELATED"/>
    <property type="match status" value="1"/>
</dbReference>
<gene>
    <name evidence="2" type="ORF">MPH_05272</name>
</gene>
<dbReference type="InterPro" id="IPR052898">
    <property type="entry name" value="ACAD10-like"/>
</dbReference>
<dbReference type="InterPro" id="IPR002575">
    <property type="entry name" value="Aminoglycoside_PTrfase"/>
</dbReference>
<dbReference type="Gene3D" id="3.90.1200.10">
    <property type="match status" value="1"/>
</dbReference>
<dbReference type="Proteomes" id="UP000007129">
    <property type="component" value="Unassembled WGS sequence"/>
</dbReference>
<dbReference type="SUPFAM" id="SSF56112">
    <property type="entry name" value="Protein kinase-like (PK-like)"/>
    <property type="match status" value="1"/>
</dbReference>
<dbReference type="STRING" id="1126212.K2S4Q0"/>
<protein>
    <submittedName>
        <fullName evidence="2">Aminoglycoside phosphotransferase</fullName>
    </submittedName>
</protein>
<dbReference type="AlphaFoldDB" id="K2S4Q0"/>
<dbReference type="InterPro" id="IPR011009">
    <property type="entry name" value="Kinase-like_dom_sf"/>
</dbReference>
<evidence type="ECO:0000259" key="1">
    <source>
        <dbReference type="Pfam" id="PF01636"/>
    </source>
</evidence>
<dbReference type="VEuPathDB" id="FungiDB:MPH_05272"/>
<reference evidence="2 3" key="1">
    <citation type="journal article" date="2012" name="BMC Genomics">
        <title>Tools to kill: Genome of one of the most destructive plant pathogenic fungi Macrophomina phaseolina.</title>
        <authorList>
            <person name="Islam M.S."/>
            <person name="Haque M.S."/>
            <person name="Islam M.M."/>
            <person name="Emdad E.M."/>
            <person name="Halim A."/>
            <person name="Hossen Q.M.M."/>
            <person name="Hossain M.Z."/>
            <person name="Ahmed B."/>
            <person name="Rahim S."/>
            <person name="Rahman M.S."/>
            <person name="Alam M.M."/>
            <person name="Hou S."/>
            <person name="Wan X."/>
            <person name="Saito J.A."/>
            <person name="Alam M."/>
        </authorList>
    </citation>
    <scope>NUCLEOTIDE SEQUENCE [LARGE SCALE GENOMIC DNA]</scope>
    <source>
        <strain evidence="2 3">MS6</strain>
    </source>
</reference>
<feature type="domain" description="Aminoglycoside phosphotransferase" evidence="1">
    <location>
        <begin position="1"/>
        <end position="133"/>
    </location>
</feature>